<evidence type="ECO:0000313" key="2">
    <source>
        <dbReference type="Proteomes" id="UP000785679"/>
    </source>
</evidence>
<sequence>MHFKPFNTHLCTFLLSIRLSDYIINAQASTFSSLISTQSKRLLYSLLTIEKQLSIPLKSGLQGMLYIGVIFNLSQASLTARDLWTIKLSMKTLKSSPWNLADSYSRKTINSY</sequence>
<comment type="caution">
    <text evidence="1">The sequence shown here is derived from an EMBL/GenBank/DDBJ whole genome shotgun (WGS) entry which is preliminary data.</text>
</comment>
<accession>A0A8J8SUS3</accession>
<organism evidence="1 2">
    <name type="scientific">Halteria grandinella</name>
    <dbReference type="NCBI Taxonomy" id="5974"/>
    <lineage>
        <taxon>Eukaryota</taxon>
        <taxon>Sar</taxon>
        <taxon>Alveolata</taxon>
        <taxon>Ciliophora</taxon>
        <taxon>Intramacronucleata</taxon>
        <taxon>Spirotrichea</taxon>
        <taxon>Stichotrichia</taxon>
        <taxon>Sporadotrichida</taxon>
        <taxon>Halteriidae</taxon>
        <taxon>Halteria</taxon>
    </lineage>
</organism>
<protein>
    <submittedName>
        <fullName evidence="1">Uncharacterized protein</fullName>
    </submittedName>
</protein>
<dbReference type="EMBL" id="RRYP01029813">
    <property type="protein sequence ID" value="TNV71419.1"/>
    <property type="molecule type" value="Genomic_DNA"/>
</dbReference>
<gene>
    <name evidence="1" type="ORF">FGO68_gene5470</name>
</gene>
<evidence type="ECO:0000313" key="1">
    <source>
        <dbReference type="EMBL" id="TNV71419.1"/>
    </source>
</evidence>
<dbReference type="Proteomes" id="UP000785679">
    <property type="component" value="Unassembled WGS sequence"/>
</dbReference>
<keyword evidence="2" id="KW-1185">Reference proteome</keyword>
<reference evidence="1" key="1">
    <citation type="submission" date="2019-06" db="EMBL/GenBank/DDBJ databases">
        <authorList>
            <person name="Zheng W."/>
        </authorList>
    </citation>
    <scope>NUCLEOTIDE SEQUENCE</scope>
    <source>
        <strain evidence="1">QDHG01</strain>
    </source>
</reference>
<name>A0A8J8SUS3_HALGN</name>
<dbReference type="AlphaFoldDB" id="A0A8J8SUS3"/>
<proteinExistence type="predicted"/>